<evidence type="ECO:0000256" key="1">
    <source>
        <dbReference type="ARBA" id="ARBA00004651"/>
    </source>
</evidence>
<organism evidence="8 9">
    <name type="scientific">Companilactobacillus nantensis DSM 16982</name>
    <dbReference type="NCBI Taxonomy" id="1423774"/>
    <lineage>
        <taxon>Bacteria</taxon>
        <taxon>Bacillati</taxon>
        <taxon>Bacillota</taxon>
        <taxon>Bacilli</taxon>
        <taxon>Lactobacillales</taxon>
        <taxon>Lactobacillaceae</taxon>
        <taxon>Companilactobacillus</taxon>
    </lineage>
</organism>
<dbReference type="InterPro" id="IPR004477">
    <property type="entry name" value="ComEC_N"/>
</dbReference>
<dbReference type="PANTHER" id="PTHR30619">
    <property type="entry name" value="DNA INTERNALIZATION/COMPETENCE PROTEIN COMEC/REC2"/>
    <property type="match status" value="1"/>
</dbReference>
<dbReference type="EMBL" id="AZFV01000003">
    <property type="protein sequence ID" value="KRM18218.1"/>
    <property type="molecule type" value="Genomic_DNA"/>
</dbReference>
<dbReference type="RefSeq" id="WP_057891100.1">
    <property type="nucleotide sequence ID" value="NZ_AZFV01000003.1"/>
</dbReference>
<evidence type="ECO:0000313" key="9">
    <source>
        <dbReference type="Proteomes" id="UP000051302"/>
    </source>
</evidence>
<dbReference type="GO" id="GO:0005886">
    <property type="term" value="C:plasma membrane"/>
    <property type="evidence" value="ECO:0007669"/>
    <property type="project" value="UniProtKB-SubCell"/>
</dbReference>
<keyword evidence="3 6" id="KW-0812">Transmembrane</keyword>
<dbReference type="InterPro" id="IPR035681">
    <property type="entry name" value="ComA-like_MBL"/>
</dbReference>
<keyword evidence="4 6" id="KW-1133">Transmembrane helix</keyword>
<protein>
    <submittedName>
        <fullName evidence="8">Type II secretion competence system, protein ComEC-like</fullName>
    </submittedName>
</protein>
<sequence length="751" mass="85900">MKDRLIFPALLVILVVTIYFESAFFVIFLMLLLFRVLFLKNIRLLILLGLVGLGIFFRCQQLERNLKPVVPAFSSAIFAPDAYSVNGDVLSGEIQTGRQTVRFIYRLKSKSEQTKWLRQTEIIQAPVKIKKVTELKGPRNPGEFDFKKYAMHKNVHYSVELQQIGAGQLYQPVTLLEKINVLRIHIIQHLSRLPKWLNIHAQSLIVGYTASSNKDFLKILSVLGVIHLFSLSGLHVLILLTIIRKITSYLRIPLEWVNDVMLILLPCYGLLVGSKSGIWRAIVLAMVGIVLAKLNLSWSRLDVFSLTIIICVFIYPFAITEMGGQLSFLLSFAILYLYKEAHFLLTVFKMNLVSLPVICFYTYQFNWLTLLANILFVPLFTYVILPVTLISSLTVDWSIWSSFNQFFDKLYKFLDIVAADPNFTFVTGRFPAGIVVILIIVVLFYLESKTFWNKYLWQYSLIFGICLMMNKFPLFGSVSLIDVGQGDSILITTPLFRQTFLIDVAGKLSFPKPTWAQTTSSNQVETSIIPFLKSQGISKIDKIFVSHKDVDHIGNLGTILAKFPVKEVNFGVGLEHNQRIKQEIKQHPEVRFKNLRQGDVIDTGFIKWHVLWPKQASVGENGDSLTLLARIKNKNWLFPGDLDSAGEQAILKNHNFKVDYLKVGHHGSKTATSDTFLERVKPTIGFISSGVNNRYGHPNRETLSRLEKHQVRYFNTAEYGMITWYYFSYSNEEKITTFLKGDLVENNRTQK</sequence>
<proteinExistence type="predicted"/>
<evidence type="ECO:0000256" key="5">
    <source>
        <dbReference type="ARBA" id="ARBA00023136"/>
    </source>
</evidence>
<dbReference type="SMART" id="SM00849">
    <property type="entry name" value="Lactamase_B"/>
    <property type="match status" value="1"/>
</dbReference>
<dbReference type="Pfam" id="PF03772">
    <property type="entry name" value="Competence"/>
    <property type="match status" value="1"/>
</dbReference>
<dbReference type="CDD" id="cd07731">
    <property type="entry name" value="ComA-like_MBL-fold"/>
    <property type="match status" value="1"/>
</dbReference>
<dbReference type="InterPro" id="IPR052159">
    <property type="entry name" value="Competence_DNA_uptake"/>
</dbReference>
<accession>A0A0R1WJQ9</accession>
<dbReference type="SUPFAM" id="SSF56281">
    <property type="entry name" value="Metallo-hydrolase/oxidoreductase"/>
    <property type="match status" value="1"/>
</dbReference>
<feature type="domain" description="Metallo-beta-lactamase" evidence="7">
    <location>
        <begin position="485"/>
        <end position="691"/>
    </location>
</feature>
<evidence type="ECO:0000259" key="7">
    <source>
        <dbReference type="SMART" id="SM00849"/>
    </source>
</evidence>
<feature type="transmembrane region" description="Helical" evidence="6">
    <location>
        <begin position="219"/>
        <end position="242"/>
    </location>
</feature>
<feature type="transmembrane region" description="Helical" evidence="6">
    <location>
        <begin position="343"/>
        <end position="363"/>
    </location>
</feature>
<name>A0A0R1WJQ9_9LACO</name>
<feature type="transmembrane region" description="Helical" evidence="6">
    <location>
        <begin position="459"/>
        <end position="481"/>
    </location>
</feature>
<dbReference type="NCBIfam" id="TIGR00361">
    <property type="entry name" value="ComEC_Rec2"/>
    <property type="match status" value="1"/>
</dbReference>
<feature type="transmembrane region" description="Helical" evidence="6">
    <location>
        <begin position="370"/>
        <end position="393"/>
    </location>
</feature>
<dbReference type="Proteomes" id="UP000051302">
    <property type="component" value="Unassembled WGS sequence"/>
</dbReference>
<feature type="transmembrane region" description="Helical" evidence="6">
    <location>
        <begin position="430"/>
        <end position="447"/>
    </location>
</feature>
<dbReference type="PATRIC" id="fig|1423774.3.peg.1602"/>
<dbReference type="PANTHER" id="PTHR30619:SF7">
    <property type="entry name" value="BETA-LACTAMASE DOMAIN PROTEIN"/>
    <property type="match status" value="1"/>
</dbReference>
<feature type="transmembrane region" description="Helical" evidence="6">
    <location>
        <begin position="308"/>
        <end position="337"/>
    </location>
</feature>
<keyword evidence="9" id="KW-1185">Reference proteome</keyword>
<keyword evidence="5 6" id="KW-0472">Membrane</keyword>
<comment type="caution">
    <text evidence="8">The sequence shown here is derived from an EMBL/GenBank/DDBJ whole genome shotgun (WGS) entry which is preliminary data.</text>
</comment>
<dbReference type="Pfam" id="PF13567">
    <property type="entry name" value="DUF4131"/>
    <property type="match status" value="1"/>
</dbReference>
<dbReference type="Gene3D" id="3.60.15.10">
    <property type="entry name" value="Ribonuclease Z/Hydroxyacylglutathione hydrolase-like"/>
    <property type="match status" value="1"/>
</dbReference>
<dbReference type="InterPro" id="IPR001279">
    <property type="entry name" value="Metallo-B-lactamas"/>
</dbReference>
<evidence type="ECO:0000256" key="4">
    <source>
        <dbReference type="ARBA" id="ARBA00022989"/>
    </source>
</evidence>
<dbReference type="InterPro" id="IPR036866">
    <property type="entry name" value="RibonucZ/Hydroxyglut_hydro"/>
</dbReference>
<dbReference type="InterPro" id="IPR025405">
    <property type="entry name" value="DUF4131"/>
</dbReference>
<evidence type="ECO:0000256" key="3">
    <source>
        <dbReference type="ARBA" id="ARBA00022692"/>
    </source>
</evidence>
<dbReference type="AlphaFoldDB" id="A0A0R1WJQ9"/>
<evidence type="ECO:0000256" key="6">
    <source>
        <dbReference type="SAM" id="Phobius"/>
    </source>
</evidence>
<feature type="transmembrane region" description="Helical" evidence="6">
    <location>
        <begin position="41"/>
        <end position="57"/>
    </location>
</feature>
<dbReference type="STRING" id="1423774.FD31_GL001548"/>
<comment type="subcellular location">
    <subcellularLocation>
        <location evidence="1">Cell membrane</location>
        <topology evidence="1">Multi-pass membrane protein</topology>
    </subcellularLocation>
</comment>
<keyword evidence="2" id="KW-1003">Cell membrane</keyword>
<evidence type="ECO:0000313" key="8">
    <source>
        <dbReference type="EMBL" id="KRM18218.1"/>
    </source>
</evidence>
<dbReference type="InterPro" id="IPR004797">
    <property type="entry name" value="Competence_ComEC/Rec2"/>
</dbReference>
<dbReference type="GO" id="GO:0030420">
    <property type="term" value="P:establishment of competence for transformation"/>
    <property type="evidence" value="ECO:0007669"/>
    <property type="project" value="InterPro"/>
</dbReference>
<dbReference type="Pfam" id="PF00753">
    <property type="entry name" value="Lactamase_B"/>
    <property type="match status" value="1"/>
</dbReference>
<reference evidence="8 9" key="1">
    <citation type="journal article" date="2015" name="Genome Announc.">
        <title>Expanding the biotechnology potential of lactobacilli through comparative genomics of 213 strains and associated genera.</title>
        <authorList>
            <person name="Sun Z."/>
            <person name="Harris H.M."/>
            <person name="McCann A."/>
            <person name="Guo C."/>
            <person name="Argimon S."/>
            <person name="Zhang W."/>
            <person name="Yang X."/>
            <person name="Jeffery I.B."/>
            <person name="Cooney J.C."/>
            <person name="Kagawa T.F."/>
            <person name="Liu W."/>
            <person name="Song Y."/>
            <person name="Salvetti E."/>
            <person name="Wrobel A."/>
            <person name="Rasinkangas P."/>
            <person name="Parkhill J."/>
            <person name="Rea M.C."/>
            <person name="O'Sullivan O."/>
            <person name="Ritari J."/>
            <person name="Douillard F.P."/>
            <person name="Paul Ross R."/>
            <person name="Yang R."/>
            <person name="Briner A.E."/>
            <person name="Felis G.E."/>
            <person name="de Vos W.M."/>
            <person name="Barrangou R."/>
            <person name="Klaenhammer T.R."/>
            <person name="Caufield P.W."/>
            <person name="Cui Y."/>
            <person name="Zhang H."/>
            <person name="O'Toole P.W."/>
        </authorList>
    </citation>
    <scope>NUCLEOTIDE SEQUENCE [LARGE SCALE GENOMIC DNA]</scope>
    <source>
        <strain evidence="8 9">DSM 16982</strain>
    </source>
</reference>
<dbReference type="NCBIfam" id="TIGR00360">
    <property type="entry name" value="ComEC_N-term"/>
    <property type="match status" value="1"/>
</dbReference>
<feature type="transmembrane region" description="Helical" evidence="6">
    <location>
        <begin position="277"/>
        <end position="296"/>
    </location>
</feature>
<evidence type="ECO:0000256" key="2">
    <source>
        <dbReference type="ARBA" id="ARBA00022475"/>
    </source>
</evidence>
<feature type="transmembrane region" description="Helical" evidence="6">
    <location>
        <begin position="6"/>
        <end position="34"/>
    </location>
</feature>
<gene>
    <name evidence="8" type="ORF">FD31_GL001548</name>
</gene>